<reference evidence="3" key="2">
    <citation type="submission" date="2025-08" db="UniProtKB">
        <authorList>
            <consortium name="RefSeq"/>
        </authorList>
    </citation>
    <scope>IDENTIFICATION</scope>
    <source>
        <tissue evidence="3">Leaf</tissue>
    </source>
</reference>
<name>A0ABM0W6C3_CAMSA</name>
<reference evidence="2" key="1">
    <citation type="journal article" date="2014" name="Nat. Commun.">
        <title>The emerging biofuel crop Camelina sativa retains a highly undifferentiated hexaploid genome structure.</title>
        <authorList>
            <person name="Kagale S."/>
            <person name="Koh C."/>
            <person name="Nixon J."/>
            <person name="Bollina V."/>
            <person name="Clarke W.E."/>
            <person name="Tuteja R."/>
            <person name="Spillane C."/>
            <person name="Robinson S.J."/>
            <person name="Links M.G."/>
            <person name="Clarke C."/>
            <person name="Higgins E.E."/>
            <person name="Huebert T."/>
            <person name="Sharpe A.G."/>
            <person name="Parkin I.A."/>
        </authorList>
    </citation>
    <scope>NUCLEOTIDE SEQUENCE [LARGE SCALE GENOMIC DNA]</scope>
    <source>
        <strain evidence="2">cv. DH55</strain>
    </source>
</reference>
<gene>
    <name evidence="3" type="primary">LOC104746518</name>
</gene>
<dbReference type="Pfam" id="PF22936">
    <property type="entry name" value="Pol_BBD"/>
    <property type="match status" value="1"/>
</dbReference>
<dbReference type="Pfam" id="PF14223">
    <property type="entry name" value="Retrotran_gag_2"/>
    <property type="match status" value="1"/>
</dbReference>
<evidence type="ECO:0000313" key="2">
    <source>
        <dbReference type="Proteomes" id="UP000694864"/>
    </source>
</evidence>
<evidence type="ECO:0000313" key="3">
    <source>
        <dbReference type="RefSeq" id="XP_010466317.1"/>
    </source>
</evidence>
<dbReference type="PANTHER" id="PTHR35317:SF35">
    <property type="entry name" value="DUF4219 DOMAIN-CONTAINING PROTEIN"/>
    <property type="match status" value="1"/>
</dbReference>
<keyword evidence="2" id="KW-1185">Reference proteome</keyword>
<accession>A0ABM0W6C3</accession>
<dbReference type="Proteomes" id="UP000694864">
    <property type="component" value="Chromosome 15"/>
</dbReference>
<proteinExistence type="predicted"/>
<dbReference type="InterPro" id="IPR054722">
    <property type="entry name" value="PolX-like_BBD"/>
</dbReference>
<sequence length="401" mass="45673">MAATNPQQQEAVSDDFDYEIWAPTTKATLIDQGLWDVVENGVPPDPSKILESAAKIKPEELSQWRDLVVKDTKALQILQSSLPESTFRKTLSASSAKDVWDLLLKGKEQAMIRRLEKQFEEAKKGETESFDSFLDRVLEITDQLRGLSIEKSDYVICKKLFASLPESCDGVHSMLEEIMNVHHVSAASLVQYFYINGFKFDSVNEEILLVILKNLRLRSESKKWCGVCFKIDHNEVECNRLMLKRFEEEEGAYVEAEYRLSTPVSLSEKTYEEDIWVAYPCATSHMTPHEKYFITLDRTHKAEVGLVDGTLLKVEGKGSVQIRMKGGKKKSIKNVIFVPGLNRNVLSIEKMVSRRYSFSQEREDEWSICDRTGLEFGDAVLSSDENGFVMRLKVIEGNLTS</sequence>
<organism evidence="2 3">
    <name type="scientific">Camelina sativa</name>
    <name type="common">False flax</name>
    <name type="synonym">Myagrum sativum</name>
    <dbReference type="NCBI Taxonomy" id="90675"/>
    <lineage>
        <taxon>Eukaryota</taxon>
        <taxon>Viridiplantae</taxon>
        <taxon>Streptophyta</taxon>
        <taxon>Embryophyta</taxon>
        <taxon>Tracheophyta</taxon>
        <taxon>Spermatophyta</taxon>
        <taxon>Magnoliopsida</taxon>
        <taxon>eudicotyledons</taxon>
        <taxon>Gunneridae</taxon>
        <taxon>Pentapetalae</taxon>
        <taxon>rosids</taxon>
        <taxon>malvids</taxon>
        <taxon>Brassicales</taxon>
        <taxon>Brassicaceae</taxon>
        <taxon>Camelineae</taxon>
        <taxon>Camelina</taxon>
    </lineage>
</organism>
<evidence type="ECO:0000259" key="1">
    <source>
        <dbReference type="Pfam" id="PF22936"/>
    </source>
</evidence>
<protein>
    <submittedName>
        <fullName evidence="3">Uncharacterized protein LOC104746518</fullName>
    </submittedName>
</protein>
<dbReference type="PANTHER" id="PTHR35317">
    <property type="entry name" value="OS04G0629600 PROTEIN"/>
    <property type="match status" value="1"/>
</dbReference>
<dbReference type="GeneID" id="104746518"/>
<feature type="domain" description="Retrovirus-related Pol polyprotein from transposon TNT 1-94-like beta-barrel" evidence="1">
    <location>
        <begin position="281"/>
        <end position="356"/>
    </location>
</feature>
<dbReference type="RefSeq" id="XP_010466317.1">
    <property type="nucleotide sequence ID" value="XM_010468015.2"/>
</dbReference>